<evidence type="ECO:0000259" key="4">
    <source>
        <dbReference type="PROSITE" id="PS50043"/>
    </source>
</evidence>
<keyword evidence="1" id="KW-0805">Transcription regulation</keyword>
<feature type="domain" description="HTH luxR-type" evidence="4">
    <location>
        <begin position="192"/>
        <end position="257"/>
    </location>
</feature>
<dbReference type="AlphaFoldDB" id="A0A9J6QUV9"/>
<keyword evidence="6" id="KW-1185">Reference proteome</keyword>
<evidence type="ECO:0000256" key="3">
    <source>
        <dbReference type="ARBA" id="ARBA00023163"/>
    </source>
</evidence>
<reference evidence="5" key="1">
    <citation type="submission" date="2022-09" db="EMBL/GenBank/DDBJ databases">
        <title>Culturomic study of gut microbiota in children with autism spectrum disorder.</title>
        <authorList>
            <person name="Efimov B.A."/>
            <person name="Chaplin A.V."/>
            <person name="Sokolova S.R."/>
            <person name="Pikina A.P."/>
            <person name="Korzhanova M."/>
            <person name="Belova V."/>
            <person name="Korostin D."/>
        </authorList>
    </citation>
    <scope>NUCLEOTIDE SEQUENCE</scope>
    <source>
        <strain evidence="5">ASD5510</strain>
    </source>
</reference>
<protein>
    <submittedName>
        <fullName evidence="5">Helix-turn-helix transcriptional regulator</fullName>
    </submittedName>
</protein>
<organism evidence="5 6">
    <name type="scientific">Hominibacterium faecale</name>
    <dbReference type="NCBI Taxonomy" id="2839743"/>
    <lineage>
        <taxon>Bacteria</taxon>
        <taxon>Bacillati</taxon>
        <taxon>Bacillota</taxon>
        <taxon>Clostridia</taxon>
        <taxon>Peptostreptococcales</taxon>
        <taxon>Anaerovoracaceae</taxon>
        <taxon>Hominibacterium</taxon>
    </lineage>
</organism>
<comment type="caution">
    <text evidence="5">The sequence shown here is derived from an EMBL/GenBank/DDBJ whole genome shotgun (WGS) entry which is preliminary data.</text>
</comment>
<dbReference type="GO" id="GO:0003677">
    <property type="term" value="F:DNA binding"/>
    <property type="evidence" value="ECO:0007669"/>
    <property type="project" value="UniProtKB-KW"/>
</dbReference>
<keyword evidence="2" id="KW-0238">DNA-binding</keyword>
<dbReference type="InterPro" id="IPR000792">
    <property type="entry name" value="Tscrpt_reg_LuxR_C"/>
</dbReference>
<dbReference type="RefSeq" id="WP_148395563.1">
    <property type="nucleotide sequence ID" value="NZ_JAJAGH010000001.1"/>
</dbReference>
<dbReference type="PANTHER" id="PTHR44688">
    <property type="entry name" value="DNA-BINDING TRANSCRIPTIONAL ACTIVATOR DEVR_DOSR"/>
    <property type="match status" value="1"/>
</dbReference>
<dbReference type="EMBL" id="JAOSHN010000004">
    <property type="protein sequence ID" value="MCU7378759.1"/>
    <property type="molecule type" value="Genomic_DNA"/>
</dbReference>
<evidence type="ECO:0000313" key="5">
    <source>
        <dbReference type="EMBL" id="MCU7378759.1"/>
    </source>
</evidence>
<dbReference type="Pfam" id="PF00196">
    <property type="entry name" value="GerE"/>
    <property type="match status" value="1"/>
</dbReference>
<evidence type="ECO:0000313" key="6">
    <source>
        <dbReference type="Proteomes" id="UP001065549"/>
    </source>
</evidence>
<dbReference type="SUPFAM" id="SSF46894">
    <property type="entry name" value="C-terminal effector domain of the bipartite response regulators"/>
    <property type="match status" value="1"/>
</dbReference>
<dbReference type="CDD" id="cd06170">
    <property type="entry name" value="LuxR_C_like"/>
    <property type="match status" value="1"/>
</dbReference>
<dbReference type="SMART" id="SM00421">
    <property type="entry name" value="HTH_LUXR"/>
    <property type="match status" value="1"/>
</dbReference>
<evidence type="ECO:0000256" key="2">
    <source>
        <dbReference type="ARBA" id="ARBA00023125"/>
    </source>
</evidence>
<dbReference type="Gene3D" id="1.10.10.10">
    <property type="entry name" value="Winged helix-like DNA-binding domain superfamily/Winged helix DNA-binding domain"/>
    <property type="match status" value="1"/>
</dbReference>
<accession>A0A9J6QUV9</accession>
<dbReference type="InterPro" id="IPR016032">
    <property type="entry name" value="Sig_transdc_resp-reg_C-effctor"/>
</dbReference>
<dbReference type="PROSITE" id="PS50043">
    <property type="entry name" value="HTH_LUXR_2"/>
    <property type="match status" value="1"/>
</dbReference>
<dbReference type="InterPro" id="IPR036388">
    <property type="entry name" value="WH-like_DNA-bd_sf"/>
</dbReference>
<proteinExistence type="predicted"/>
<dbReference type="PANTHER" id="PTHR44688:SF16">
    <property type="entry name" value="DNA-BINDING TRANSCRIPTIONAL ACTIVATOR DEVR_DOSR"/>
    <property type="match status" value="1"/>
</dbReference>
<name>A0A9J6QUV9_9FIRM</name>
<evidence type="ECO:0000256" key="1">
    <source>
        <dbReference type="ARBA" id="ARBA00023015"/>
    </source>
</evidence>
<keyword evidence="3" id="KW-0804">Transcription</keyword>
<dbReference type="GO" id="GO:0006355">
    <property type="term" value="P:regulation of DNA-templated transcription"/>
    <property type="evidence" value="ECO:0007669"/>
    <property type="project" value="InterPro"/>
</dbReference>
<gene>
    <name evidence="5" type="ORF">OBO34_10375</name>
</gene>
<sequence length="268" mass="31975">MIMMNLTHEQWEKINRLILEAHSEGDIYRLRKSVLQKLDELIPHDKSFFDLGYKKDTKVVFFDPVSDNMDRGYLTSYFNKYESIDIMFWFFSQTQRNIYRESDYVTDVMEETSVFYREWMKPQDIRYSMGSRVAFEEVLYGSINLWRSKEHGDFTDEEVYILGVINKHLACHFHNKFPNGIKRNNENDYTDTMVHLYGLTPRESEVVELIYEGLPIRAIGEKLFISENTVKKHTHNIFKKMNISNRAQLMKIVHGYMTTSVDDLVEKR</sequence>
<dbReference type="PRINTS" id="PR00038">
    <property type="entry name" value="HTHLUXR"/>
</dbReference>
<dbReference type="Proteomes" id="UP001065549">
    <property type="component" value="Unassembled WGS sequence"/>
</dbReference>